<evidence type="ECO:0000256" key="1">
    <source>
        <dbReference type="ARBA" id="ARBA00008668"/>
    </source>
</evidence>
<evidence type="ECO:0000256" key="4">
    <source>
        <dbReference type="ARBA" id="ARBA00023180"/>
    </source>
</evidence>
<evidence type="ECO:0000256" key="2">
    <source>
        <dbReference type="ARBA" id="ARBA00022729"/>
    </source>
</evidence>
<dbReference type="GO" id="GO:0016788">
    <property type="term" value="F:hydrolase activity, acting on ester bonds"/>
    <property type="evidence" value="ECO:0007669"/>
    <property type="project" value="InterPro"/>
</dbReference>
<evidence type="ECO:0000256" key="3">
    <source>
        <dbReference type="ARBA" id="ARBA00022801"/>
    </source>
</evidence>
<dbReference type="PANTHER" id="PTHR22835:SF681">
    <property type="entry name" value="OS01G0216300 PROTEIN"/>
    <property type="match status" value="1"/>
</dbReference>
<evidence type="ECO:0008006" key="7">
    <source>
        <dbReference type="Google" id="ProtNLM"/>
    </source>
</evidence>
<evidence type="ECO:0000313" key="6">
    <source>
        <dbReference type="Proteomes" id="UP000729402"/>
    </source>
</evidence>
<dbReference type="PANTHER" id="PTHR22835">
    <property type="entry name" value="ZINC FINGER FYVE DOMAIN CONTAINING PROTEIN"/>
    <property type="match status" value="1"/>
</dbReference>
<protein>
    <recommendedName>
        <fullName evidence="7">Esterase</fullName>
    </recommendedName>
</protein>
<dbReference type="InterPro" id="IPR001087">
    <property type="entry name" value="GDSL"/>
</dbReference>
<dbReference type="Pfam" id="PF00657">
    <property type="entry name" value="Lipase_GDSL"/>
    <property type="match status" value="1"/>
</dbReference>
<gene>
    <name evidence="5" type="ORF">GUJ93_ZPchr0008g11671</name>
</gene>
<comment type="similarity">
    <text evidence="1">Belongs to the 'GDSL' lipolytic enzyme family.</text>
</comment>
<name>A0A8J5VFH3_ZIZPA</name>
<dbReference type="Proteomes" id="UP000729402">
    <property type="component" value="Unassembled WGS sequence"/>
</dbReference>
<keyword evidence="2" id="KW-0732">Signal</keyword>
<dbReference type="CDD" id="cd01837">
    <property type="entry name" value="SGNH_plant_lipase_like"/>
    <property type="match status" value="1"/>
</dbReference>
<organism evidence="5 6">
    <name type="scientific">Zizania palustris</name>
    <name type="common">Northern wild rice</name>
    <dbReference type="NCBI Taxonomy" id="103762"/>
    <lineage>
        <taxon>Eukaryota</taxon>
        <taxon>Viridiplantae</taxon>
        <taxon>Streptophyta</taxon>
        <taxon>Embryophyta</taxon>
        <taxon>Tracheophyta</taxon>
        <taxon>Spermatophyta</taxon>
        <taxon>Magnoliopsida</taxon>
        <taxon>Liliopsida</taxon>
        <taxon>Poales</taxon>
        <taxon>Poaceae</taxon>
        <taxon>BOP clade</taxon>
        <taxon>Oryzoideae</taxon>
        <taxon>Oryzeae</taxon>
        <taxon>Zizaniinae</taxon>
        <taxon>Zizania</taxon>
    </lineage>
</organism>
<keyword evidence="3" id="KW-0378">Hydrolase</keyword>
<accession>A0A8J5VFH3</accession>
<dbReference type="InterPro" id="IPR035669">
    <property type="entry name" value="SGNH_plant_lipase-like"/>
</dbReference>
<reference evidence="5" key="1">
    <citation type="journal article" date="2021" name="bioRxiv">
        <title>Whole Genome Assembly and Annotation of Northern Wild Rice, Zizania palustris L., Supports a Whole Genome Duplication in the Zizania Genus.</title>
        <authorList>
            <person name="Haas M."/>
            <person name="Kono T."/>
            <person name="Macchietto M."/>
            <person name="Millas R."/>
            <person name="McGilp L."/>
            <person name="Shao M."/>
            <person name="Duquette J."/>
            <person name="Hirsch C.N."/>
            <person name="Kimball J."/>
        </authorList>
    </citation>
    <scope>NUCLEOTIDE SEQUENCE</scope>
    <source>
        <tissue evidence="5">Fresh leaf tissue</tissue>
    </source>
</reference>
<sequence>MVAARGRGGGRAGVLARGRGFPGGGGSRAWRTYRADKFQLPFVPPFHGELGQSNFTHGANFAVIGATGLDLSFFLENNITSVPPFNNSLSVQLEWFQKLKPTLCSTPQECREYFKRSLFFMGEFGGNDYVFFLAAGKTVEEVVPYVPRVVQAISAGVEAVIKEGARYVVVPGQQPNGCTPIILTLYASSNSTDYEARTGCLKKHNTLTRYHNSKLLEALSQLRLKYPSVKIVYADHYKPVIDFQLTPARFAVFMMHANPGVISDAAGFSGKAGLRTCCGAGGGPYNYDLTAACGFPGVTACQDPDDYVNWDGIHLTEAAYRHIAAGWLHGPYAHPPILEAVRAPAHPAGGRERVDRTPWALGQKQPSAFSLLLNGISARFIK</sequence>
<keyword evidence="4" id="KW-0325">Glycoprotein</keyword>
<proteinExistence type="inferred from homology"/>
<dbReference type="AlphaFoldDB" id="A0A8J5VFH3"/>
<dbReference type="OrthoDB" id="779507at2759"/>
<dbReference type="EMBL" id="JAAALK010000290">
    <property type="protein sequence ID" value="KAG8045693.1"/>
    <property type="molecule type" value="Genomic_DNA"/>
</dbReference>
<evidence type="ECO:0000313" key="5">
    <source>
        <dbReference type="EMBL" id="KAG8045693.1"/>
    </source>
</evidence>
<reference evidence="5" key="2">
    <citation type="submission" date="2021-02" db="EMBL/GenBank/DDBJ databases">
        <authorList>
            <person name="Kimball J.A."/>
            <person name="Haas M.W."/>
            <person name="Macchietto M."/>
            <person name="Kono T."/>
            <person name="Duquette J."/>
            <person name="Shao M."/>
        </authorList>
    </citation>
    <scope>NUCLEOTIDE SEQUENCE</scope>
    <source>
        <tissue evidence="5">Fresh leaf tissue</tissue>
    </source>
</reference>
<comment type="caution">
    <text evidence="5">The sequence shown here is derived from an EMBL/GenBank/DDBJ whole genome shotgun (WGS) entry which is preliminary data.</text>
</comment>
<keyword evidence="6" id="KW-1185">Reference proteome</keyword>